<evidence type="ECO:0000256" key="5">
    <source>
        <dbReference type="ARBA" id="ARBA00022989"/>
    </source>
</evidence>
<dbReference type="InterPro" id="IPR012932">
    <property type="entry name" value="VKOR"/>
</dbReference>
<comment type="subcellular location">
    <subcellularLocation>
        <location evidence="1">Membrane</location>
        <topology evidence="1">Multi-pass membrane protein</topology>
    </subcellularLocation>
</comment>
<keyword evidence="5 10" id="KW-1133">Transmembrane helix</keyword>
<proteinExistence type="inferred from homology"/>
<evidence type="ECO:0000256" key="10">
    <source>
        <dbReference type="SAM" id="Phobius"/>
    </source>
</evidence>
<evidence type="ECO:0000256" key="9">
    <source>
        <dbReference type="ARBA" id="ARBA00023284"/>
    </source>
</evidence>
<evidence type="ECO:0000256" key="1">
    <source>
        <dbReference type="ARBA" id="ARBA00004141"/>
    </source>
</evidence>
<dbReference type="SMART" id="SM00756">
    <property type="entry name" value="VKc"/>
    <property type="match status" value="1"/>
</dbReference>
<evidence type="ECO:0000313" key="13">
    <source>
        <dbReference type="Proteomes" id="UP000241848"/>
    </source>
</evidence>
<feature type="transmembrane region" description="Helical" evidence="10">
    <location>
        <begin position="60"/>
        <end position="78"/>
    </location>
</feature>
<protein>
    <submittedName>
        <fullName evidence="12">Vitamin K epoxide reductase</fullName>
    </submittedName>
</protein>
<organism evidence="12 13">
    <name type="scientific">Sulfobacillus acidophilus</name>
    <dbReference type="NCBI Taxonomy" id="53633"/>
    <lineage>
        <taxon>Bacteria</taxon>
        <taxon>Bacillati</taxon>
        <taxon>Bacillota</taxon>
        <taxon>Clostridia</taxon>
        <taxon>Eubacteriales</taxon>
        <taxon>Clostridiales Family XVII. Incertae Sedis</taxon>
        <taxon>Sulfobacillus</taxon>
    </lineage>
</organism>
<gene>
    <name evidence="12" type="ORF">C7B45_13600</name>
</gene>
<keyword evidence="3 10" id="KW-0812">Transmembrane</keyword>
<dbReference type="EMBL" id="PXYV01000052">
    <property type="protein sequence ID" value="PSR20719.1"/>
    <property type="molecule type" value="Genomic_DNA"/>
</dbReference>
<evidence type="ECO:0000313" key="12">
    <source>
        <dbReference type="EMBL" id="PSR20719.1"/>
    </source>
</evidence>
<evidence type="ECO:0000256" key="7">
    <source>
        <dbReference type="ARBA" id="ARBA00023136"/>
    </source>
</evidence>
<keyword evidence="4" id="KW-0874">Quinone</keyword>
<evidence type="ECO:0000256" key="6">
    <source>
        <dbReference type="ARBA" id="ARBA00023002"/>
    </source>
</evidence>
<evidence type="ECO:0000256" key="4">
    <source>
        <dbReference type="ARBA" id="ARBA00022719"/>
    </source>
</evidence>
<evidence type="ECO:0000259" key="11">
    <source>
        <dbReference type="SMART" id="SM00756"/>
    </source>
</evidence>
<comment type="caution">
    <text evidence="12">The sequence shown here is derived from an EMBL/GenBank/DDBJ whole genome shotgun (WGS) entry which is preliminary data.</text>
</comment>
<name>A0A2T2WER3_9FIRM</name>
<accession>A0A2T2WER3</accession>
<dbReference type="InterPro" id="IPR038354">
    <property type="entry name" value="VKOR_sf"/>
</dbReference>
<dbReference type="GO" id="GO:0016491">
    <property type="term" value="F:oxidoreductase activity"/>
    <property type="evidence" value="ECO:0007669"/>
    <property type="project" value="UniProtKB-KW"/>
</dbReference>
<dbReference type="GO" id="GO:0016020">
    <property type="term" value="C:membrane"/>
    <property type="evidence" value="ECO:0007669"/>
    <property type="project" value="UniProtKB-SubCell"/>
</dbReference>
<dbReference type="GO" id="GO:0048038">
    <property type="term" value="F:quinone binding"/>
    <property type="evidence" value="ECO:0007669"/>
    <property type="project" value="UniProtKB-KW"/>
</dbReference>
<keyword evidence="9" id="KW-0676">Redox-active center</keyword>
<sequence length="142" mass="14817">MRMSSSKWLVPVVTSLAIVLAAIATLLLAAHPAVVGCPGSSVSGGLIDCGAVVSSPGGKILGLPLGGWALLWLFLYWLGRVAWRGRLLSVIATLGFLGVAYAVGTELRVGHVCAWCTLVQLSIVTLGVWSLVTNRVKVQDHG</sequence>
<dbReference type="Gene3D" id="1.20.1440.130">
    <property type="entry name" value="VKOR domain"/>
    <property type="match status" value="1"/>
</dbReference>
<feature type="transmembrane region" description="Helical" evidence="10">
    <location>
        <begin position="85"/>
        <end position="103"/>
    </location>
</feature>
<feature type="transmembrane region" description="Helical" evidence="10">
    <location>
        <begin position="109"/>
        <end position="132"/>
    </location>
</feature>
<comment type="similarity">
    <text evidence="2">Belongs to the VKOR family.</text>
</comment>
<feature type="domain" description="Vitamin K epoxide reductase" evidence="11">
    <location>
        <begin position="3"/>
        <end position="134"/>
    </location>
</feature>
<evidence type="ECO:0000256" key="3">
    <source>
        <dbReference type="ARBA" id="ARBA00022692"/>
    </source>
</evidence>
<keyword evidence="7 10" id="KW-0472">Membrane</keyword>
<keyword evidence="6" id="KW-0560">Oxidoreductase</keyword>
<reference evidence="12 13" key="1">
    <citation type="journal article" date="2014" name="BMC Genomics">
        <title>Comparison of environmental and isolate Sulfobacillus genomes reveals diverse carbon, sulfur, nitrogen, and hydrogen metabolisms.</title>
        <authorList>
            <person name="Justice N.B."/>
            <person name="Norman A."/>
            <person name="Brown C.T."/>
            <person name="Singh A."/>
            <person name="Thomas B.C."/>
            <person name="Banfield J.F."/>
        </authorList>
    </citation>
    <scope>NUCLEOTIDE SEQUENCE [LARGE SCALE GENOMIC DNA]</scope>
    <source>
        <strain evidence="12">AMDSBA3</strain>
    </source>
</reference>
<dbReference type="Pfam" id="PF07884">
    <property type="entry name" value="VKOR"/>
    <property type="match status" value="1"/>
</dbReference>
<dbReference type="Proteomes" id="UP000241848">
    <property type="component" value="Unassembled WGS sequence"/>
</dbReference>
<evidence type="ECO:0000256" key="8">
    <source>
        <dbReference type="ARBA" id="ARBA00023157"/>
    </source>
</evidence>
<keyword evidence="8" id="KW-1015">Disulfide bond</keyword>
<dbReference type="AlphaFoldDB" id="A0A2T2WER3"/>
<evidence type="ECO:0000256" key="2">
    <source>
        <dbReference type="ARBA" id="ARBA00006214"/>
    </source>
</evidence>